<dbReference type="Pfam" id="PF00583">
    <property type="entry name" value="Acetyltransf_1"/>
    <property type="match status" value="1"/>
</dbReference>
<reference evidence="5 6" key="1">
    <citation type="submission" date="2019-09" db="EMBL/GenBank/DDBJ databases">
        <title>Mumia zhuanghuii sp. nov. isolated from the intestinal contents of plateau pika (Ochotona curzoniae) in the Qinghai-Tibet plateau of China.</title>
        <authorList>
            <person name="Tian Z."/>
        </authorList>
    </citation>
    <scope>NUCLEOTIDE SEQUENCE [LARGE SCALE GENOMIC DNA]</scope>
    <source>
        <strain evidence="6">350</strain>
    </source>
</reference>
<name>A0A5Q6S4Z2_9ACTN</name>
<gene>
    <name evidence="5" type="ORF">FE697_002230</name>
</gene>
<dbReference type="PROSITE" id="PS51186">
    <property type="entry name" value="GNAT"/>
    <property type="match status" value="1"/>
</dbReference>
<sequence>MNPQSRTSLGRVRSPTQPGLVVPTADDAPLVASWSRSADEARRWCSTVEHPFDPDRVRRWWNDDDVRPWLLVEDTAPVAYGEVWVDHDEDEGEIARVLVDPAARGRGVGRALATLLVADARDQGLAACFVRVIPDNGAALAAYRSAGFVDVDPARTAEWNAPQPVPYVWLEHLGD</sequence>
<organism evidence="5 6">
    <name type="scientific">Mumia zhuanghuii</name>
    <dbReference type="NCBI Taxonomy" id="2585211"/>
    <lineage>
        <taxon>Bacteria</taxon>
        <taxon>Bacillati</taxon>
        <taxon>Actinomycetota</taxon>
        <taxon>Actinomycetes</taxon>
        <taxon>Propionibacteriales</taxon>
        <taxon>Nocardioidaceae</taxon>
        <taxon>Mumia</taxon>
    </lineage>
</organism>
<dbReference type="GO" id="GO:0016747">
    <property type="term" value="F:acyltransferase activity, transferring groups other than amino-acyl groups"/>
    <property type="evidence" value="ECO:0007669"/>
    <property type="project" value="InterPro"/>
</dbReference>
<feature type="region of interest" description="Disordered" evidence="3">
    <location>
        <begin position="1"/>
        <end position="22"/>
    </location>
</feature>
<dbReference type="SUPFAM" id="SSF55729">
    <property type="entry name" value="Acyl-CoA N-acyltransferases (Nat)"/>
    <property type="match status" value="1"/>
</dbReference>
<protein>
    <submittedName>
        <fullName evidence="5">GNAT family N-acetyltransferase</fullName>
    </submittedName>
</protein>
<dbReference type="Proteomes" id="UP000307768">
    <property type="component" value="Unassembled WGS sequence"/>
</dbReference>
<dbReference type="InterPro" id="IPR050832">
    <property type="entry name" value="Bact_Acetyltransf"/>
</dbReference>
<dbReference type="InterPro" id="IPR016181">
    <property type="entry name" value="Acyl_CoA_acyltransferase"/>
</dbReference>
<evidence type="ECO:0000256" key="2">
    <source>
        <dbReference type="ARBA" id="ARBA00023315"/>
    </source>
</evidence>
<keyword evidence="2" id="KW-0012">Acyltransferase</keyword>
<accession>A0A5Q6S4Z2</accession>
<feature type="domain" description="N-acetyltransferase" evidence="4">
    <location>
        <begin position="18"/>
        <end position="175"/>
    </location>
</feature>
<evidence type="ECO:0000256" key="1">
    <source>
        <dbReference type="ARBA" id="ARBA00022679"/>
    </source>
</evidence>
<evidence type="ECO:0000256" key="3">
    <source>
        <dbReference type="SAM" id="MobiDB-lite"/>
    </source>
</evidence>
<keyword evidence="1 5" id="KW-0808">Transferase</keyword>
<proteinExistence type="predicted"/>
<comment type="caution">
    <text evidence="5">The sequence shown here is derived from an EMBL/GenBank/DDBJ whole genome shotgun (WGS) entry which is preliminary data.</text>
</comment>
<dbReference type="PANTHER" id="PTHR43877">
    <property type="entry name" value="AMINOALKYLPHOSPHONATE N-ACETYLTRANSFERASE-RELATED-RELATED"/>
    <property type="match status" value="1"/>
</dbReference>
<dbReference type="CDD" id="cd04301">
    <property type="entry name" value="NAT_SF"/>
    <property type="match status" value="1"/>
</dbReference>
<dbReference type="Gene3D" id="3.40.630.30">
    <property type="match status" value="1"/>
</dbReference>
<evidence type="ECO:0000313" key="5">
    <source>
        <dbReference type="EMBL" id="KAA1425473.1"/>
    </source>
</evidence>
<dbReference type="InterPro" id="IPR000182">
    <property type="entry name" value="GNAT_dom"/>
</dbReference>
<dbReference type="AlphaFoldDB" id="A0A5Q6S4Z2"/>
<dbReference type="EMBL" id="VDFQ02000001">
    <property type="protein sequence ID" value="KAA1425473.1"/>
    <property type="molecule type" value="Genomic_DNA"/>
</dbReference>
<evidence type="ECO:0000313" key="6">
    <source>
        <dbReference type="Proteomes" id="UP000307768"/>
    </source>
</evidence>
<dbReference type="OrthoDB" id="3377533at2"/>
<evidence type="ECO:0000259" key="4">
    <source>
        <dbReference type="PROSITE" id="PS51186"/>
    </source>
</evidence>